<proteinExistence type="predicted"/>
<dbReference type="RefSeq" id="WP_092472392.1">
    <property type="nucleotide sequence ID" value="NZ_FOOX01000012.1"/>
</dbReference>
<reference evidence="3" key="1">
    <citation type="submission" date="2016-10" db="EMBL/GenBank/DDBJ databases">
        <authorList>
            <person name="Varghese N."/>
            <person name="Submissions S."/>
        </authorList>
    </citation>
    <scope>NUCLEOTIDE SEQUENCE [LARGE SCALE GENOMIC DNA]</scope>
    <source>
        <strain evidence="3">DSM 17038</strain>
    </source>
</reference>
<dbReference type="EMBL" id="FOOX01000012">
    <property type="protein sequence ID" value="SFG93597.1"/>
    <property type="molecule type" value="Genomic_DNA"/>
</dbReference>
<organism evidence="2 3">
    <name type="scientific">Desulfotruncus arcticus DSM 17038</name>
    <dbReference type="NCBI Taxonomy" id="1121424"/>
    <lineage>
        <taxon>Bacteria</taxon>
        <taxon>Bacillati</taxon>
        <taxon>Bacillota</taxon>
        <taxon>Clostridia</taxon>
        <taxon>Eubacteriales</taxon>
        <taxon>Desulfallaceae</taxon>
        <taxon>Desulfotruncus</taxon>
    </lineage>
</organism>
<evidence type="ECO:0000313" key="3">
    <source>
        <dbReference type="Proteomes" id="UP000199337"/>
    </source>
</evidence>
<protein>
    <submittedName>
        <fullName evidence="2">ATP-dependent helicase Lhr and Lhr-like helicase</fullName>
    </submittedName>
</protein>
<dbReference type="AlphaFoldDB" id="A0A1I2VZ38"/>
<dbReference type="STRING" id="341036.SAMN05660649_03213"/>
<keyword evidence="2" id="KW-0347">Helicase</keyword>
<dbReference type="InterPro" id="IPR055367">
    <property type="entry name" value="WH4_Lhr"/>
</dbReference>
<name>A0A1I2VZ38_9FIRM</name>
<keyword evidence="2" id="KW-0067">ATP-binding</keyword>
<dbReference type="Pfam" id="PF23234">
    <property type="entry name" value="WHD_4th_Lhr"/>
    <property type="match status" value="1"/>
</dbReference>
<evidence type="ECO:0000259" key="1">
    <source>
        <dbReference type="Pfam" id="PF23234"/>
    </source>
</evidence>
<keyword evidence="2" id="KW-0378">Hydrolase</keyword>
<gene>
    <name evidence="2" type="ORF">SAMN05660649_03213</name>
</gene>
<accession>A0A1I2VZ38</accession>
<keyword evidence="3" id="KW-1185">Reference proteome</keyword>
<sequence>MQWRRIFRTLRLMEFSGEIYAGHFFEQITGLQFISREANRFLHQELNEESLYWLNAADPASPCGLKLPGMDEDLPARQPILSCFTAPG</sequence>
<dbReference type="Proteomes" id="UP000199337">
    <property type="component" value="Unassembled WGS sequence"/>
</dbReference>
<keyword evidence="2" id="KW-0547">Nucleotide-binding</keyword>
<evidence type="ECO:0000313" key="2">
    <source>
        <dbReference type="EMBL" id="SFG93597.1"/>
    </source>
</evidence>
<dbReference type="OrthoDB" id="9774462at2"/>
<dbReference type="GO" id="GO:0004386">
    <property type="term" value="F:helicase activity"/>
    <property type="evidence" value="ECO:0007669"/>
    <property type="project" value="UniProtKB-KW"/>
</dbReference>
<feature type="domain" description="Large helicase-related protein winged-helix" evidence="1">
    <location>
        <begin position="2"/>
        <end position="50"/>
    </location>
</feature>